<evidence type="ECO:0000313" key="3">
    <source>
        <dbReference type="Proteomes" id="UP001161325"/>
    </source>
</evidence>
<evidence type="ECO:0000313" key="2">
    <source>
        <dbReference type="EMBL" id="GLC27843.1"/>
    </source>
</evidence>
<name>A0AA37QJ56_9BACT</name>
<dbReference type="AlphaFoldDB" id="A0AA37QJ56"/>
<reference evidence="2" key="1">
    <citation type="submission" date="2022-08" db="EMBL/GenBank/DDBJ databases">
        <title>Draft genome sequencing of Roseisolibacter agri AW1220.</title>
        <authorList>
            <person name="Tobiishi Y."/>
            <person name="Tonouchi A."/>
        </authorList>
    </citation>
    <scope>NUCLEOTIDE SEQUENCE</scope>
    <source>
        <strain evidence="2">AW1220</strain>
    </source>
</reference>
<accession>A0AA37QJ56</accession>
<feature type="region of interest" description="Disordered" evidence="1">
    <location>
        <begin position="1"/>
        <end position="54"/>
    </location>
</feature>
<evidence type="ECO:0000256" key="1">
    <source>
        <dbReference type="SAM" id="MobiDB-lite"/>
    </source>
</evidence>
<sequence>MDMDDETSGARWPDRQDWPTSRQRMGAQQAASKLLDALAPERPPARRDEPASQVLRVRSPRGCVLQGARTAVSVSWFPPLPSDAALGELQVIGWRGVVSRPGQGRQAPGSAEAVSTEVLVPVENGVGDAWLWQSADGKQYDVSALTERCNELLADPGQLPARAS</sequence>
<dbReference type="Proteomes" id="UP001161325">
    <property type="component" value="Unassembled WGS sequence"/>
</dbReference>
<proteinExistence type="predicted"/>
<keyword evidence="3" id="KW-1185">Reference proteome</keyword>
<dbReference type="RefSeq" id="WP_284352273.1">
    <property type="nucleotide sequence ID" value="NZ_BRXS01000007.1"/>
</dbReference>
<organism evidence="2 3">
    <name type="scientific">Roseisolibacter agri</name>
    <dbReference type="NCBI Taxonomy" id="2014610"/>
    <lineage>
        <taxon>Bacteria</taxon>
        <taxon>Pseudomonadati</taxon>
        <taxon>Gemmatimonadota</taxon>
        <taxon>Gemmatimonadia</taxon>
        <taxon>Gemmatimonadales</taxon>
        <taxon>Gemmatimonadaceae</taxon>
        <taxon>Roseisolibacter</taxon>
    </lineage>
</organism>
<gene>
    <name evidence="2" type="ORF">rosag_43560</name>
</gene>
<dbReference type="EMBL" id="BRXS01000007">
    <property type="protein sequence ID" value="GLC27843.1"/>
    <property type="molecule type" value="Genomic_DNA"/>
</dbReference>
<protein>
    <submittedName>
        <fullName evidence="2">Uncharacterized protein</fullName>
    </submittedName>
</protein>
<comment type="caution">
    <text evidence="2">The sequence shown here is derived from an EMBL/GenBank/DDBJ whole genome shotgun (WGS) entry which is preliminary data.</text>
</comment>